<sequence length="118" mass="13398">MRESDLSIGKEIKMRRFIAVLMAATLSVTTSHVFAQTQEHTPMTDRYTRGLNQLKAIDGRDGEVVVESMTKISPDFARYLIEYPFGDIYARPQLDLRSREIATIAALTAIGKACQRFW</sequence>
<reference evidence="3" key="1">
    <citation type="journal article" date="2014" name="Int. J. Syst. Evol. Microbiol.">
        <title>Complete genome sequence of Corynebacterium casei LMG S-19264T (=DSM 44701T), isolated from a smear-ripened cheese.</title>
        <authorList>
            <consortium name="US DOE Joint Genome Institute (JGI-PGF)"/>
            <person name="Walter F."/>
            <person name="Albersmeier A."/>
            <person name="Kalinowski J."/>
            <person name="Ruckert C."/>
        </authorList>
    </citation>
    <scope>NUCLEOTIDE SEQUENCE</scope>
    <source>
        <strain evidence="3">KCTC 32296</strain>
    </source>
</reference>
<dbReference type="InterPro" id="IPR003779">
    <property type="entry name" value="CMD-like"/>
</dbReference>
<protein>
    <recommendedName>
        <fullName evidence="2">Carboxymuconolactone decarboxylase-like domain-containing protein</fullName>
    </recommendedName>
</protein>
<evidence type="ECO:0000259" key="2">
    <source>
        <dbReference type="Pfam" id="PF02627"/>
    </source>
</evidence>
<dbReference type="GO" id="GO:0051920">
    <property type="term" value="F:peroxiredoxin activity"/>
    <property type="evidence" value="ECO:0007669"/>
    <property type="project" value="InterPro"/>
</dbReference>
<gene>
    <name evidence="3" type="ORF">GCM10011273_18650</name>
</gene>
<feature type="signal peptide" evidence="1">
    <location>
        <begin position="1"/>
        <end position="35"/>
    </location>
</feature>
<organism evidence="3 4">
    <name type="scientific">Asticcacaulis endophyticus</name>
    <dbReference type="NCBI Taxonomy" id="1395890"/>
    <lineage>
        <taxon>Bacteria</taxon>
        <taxon>Pseudomonadati</taxon>
        <taxon>Pseudomonadota</taxon>
        <taxon>Alphaproteobacteria</taxon>
        <taxon>Caulobacterales</taxon>
        <taxon>Caulobacteraceae</taxon>
        <taxon>Asticcacaulis</taxon>
    </lineage>
</organism>
<dbReference type="PANTHER" id="PTHR33570:SF10">
    <property type="entry name" value="GAMMA-CARBOXYMUCONOLACTONE DECARBOXYLASE"/>
    <property type="match status" value="1"/>
</dbReference>
<feature type="chain" id="PRO_5038046988" description="Carboxymuconolactone decarboxylase-like domain-containing protein" evidence="1">
    <location>
        <begin position="36"/>
        <end position="118"/>
    </location>
</feature>
<comment type="caution">
    <text evidence="3">The sequence shown here is derived from an EMBL/GenBank/DDBJ whole genome shotgun (WGS) entry which is preliminary data.</text>
</comment>
<dbReference type="AlphaFoldDB" id="A0A918Q3L3"/>
<dbReference type="InterPro" id="IPR029032">
    <property type="entry name" value="AhpD-like"/>
</dbReference>
<keyword evidence="4" id="KW-1185">Reference proteome</keyword>
<dbReference type="Gene3D" id="1.20.1290.10">
    <property type="entry name" value="AhpD-like"/>
    <property type="match status" value="1"/>
</dbReference>
<dbReference type="PANTHER" id="PTHR33570">
    <property type="entry name" value="4-CARBOXYMUCONOLACTONE DECARBOXYLASE FAMILY PROTEIN"/>
    <property type="match status" value="1"/>
</dbReference>
<feature type="domain" description="Carboxymuconolactone decarboxylase-like" evidence="2">
    <location>
        <begin position="74"/>
        <end position="112"/>
    </location>
</feature>
<dbReference type="Pfam" id="PF02627">
    <property type="entry name" value="CMD"/>
    <property type="match status" value="1"/>
</dbReference>
<keyword evidence="1" id="KW-0732">Signal</keyword>
<proteinExistence type="predicted"/>
<dbReference type="EMBL" id="BMZB01000002">
    <property type="protein sequence ID" value="GGZ32717.1"/>
    <property type="molecule type" value="Genomic_DNA"/>
</dbReference>
<reference evidence="3" key="2">
    <citation type="submission" date="2020-09" db="EMBL/GenBank/DDBJ databases">
        <authorList>
            <person name="Sun Q."/>
            <person name="Kim S."/>
        </authorList>
    </citation>
    <scope>NUCLEOTIDE SEQUENCE</scope>
    <source>
        <strain evidence="3">KCTC 32296</strain>
    </source>
</reference>
<dbReference type="Proteomes" id="UP000662572">
    <property type="component" value="Unassembled WGS sequence"/>
</dbReference>
<dbReference type="SUPFAM" id="SSF69118">
    <property type="entry name" value="AhpD-like"/>
    <property type="match status" value="1"/>
</dbReference>
<evidence type="ECO:0000256" key="1">
    <source>
        <dbReference type="SAM" id="SignalP"/>
    </source>
</evidence>
<dbReference type="InterPro" id="IPR052512">
    <property type="entry name" value="4CMD/NDH-1_regulator"/>
</dbReference>
<name>A0A918Q3L3_9CAUL</name>
<accession>A0A918Q3L3</accession>
<evidence type="ECO:0000313" key="4">
    <source>
        <dbReference type="Proteomes" id="UP000662572"/>
    </source>
</evidence>
<evidence type="ECO:0000313" key="3">
    <source>
        <dbReference type="EMBL" id="GGZ32717.1"/>
    </source>
</evidence>